<dbReference type="InterPro" id="IPR029510">
    <property type="entry name" value="Ald_DH_CS_GLU"/>
</dbReference>
<evidence type="ECO:0000313" key="9">
    <source>
        <dbReference type="EMBL" id="ORX45262.1"/>
    </source>
</evidence>
<keyword evidence="3" id="KW-0520">NAD</keyword>
<dbReference type="InterPro" id="IPR016163">
    <property type="entry name" value="Ald_DH_C"/>
</dbReference>
<dbReference type="SUPFAM" id="SSF53720">
    <property type="entry name" value="ALDH-like"/>
    <property type="match status" value="1"/>
</dbReference>
<dbReference type="Gene3D" id="3.40.309.10">
    <property type="entry name" value="Aldehyde Dehydrogenase, Chain A, domain 2"/>
    <property type="match status" value="1"/>
</dbReference>
<proteinExistence type="inferred from homology"/>
<dbReference type="Pfam" id="PF00171">
    <property type="entry name" value="Aldedh"/>
    <property type="match status" value="1"/>
</dbReference>
<dbReference type="FunFam" id="3.40.309.10:FF:000003">
    <property type="entry name" value="Aldehyde dehydrogenase"/>
    <property type="match status" value="1"/>
</dbReference>
<feature type="domain" description="Aldehyde dehydrogenase" evidence="8">
    <location>
        <begin position="30"/>
        <end position="439"/>
    </location>
</feature>
<dbReference type="CDD" id="cd07087">
    <property type="entry name" value="ALDH_F3-13-14_CALDH-like"/>
    <property type="match status" value="1"/>
</dbReference>
<dbReference type="AlphaFoldDB" id="A0A1X2G564"/>
<dbReference type="EMBL" id="MCGT01000043">
    <property type="protein sequence ID" value="ORX45262.1"/>
    <property type="molecule type" value="Genomic_DNA"/>
</dbReference>
<dbReference type="PANTHER" id="PTHR43570">
    <property type="entry name" value="ALDEHYDE DEHYDROGENASE"/>
    <property type="match status" value="1"/>
</dbReference>
<evidence type="ECO:0000256" key="1">
    <source>
        <dbReference type="ARBA" id="ARBA00009986"/>
    </source>
</evidence>
<sequence length="497" mass="54762">MPSFQFTPLAAIQGLGKELQTTFRSGVTRDLKFRKQQLKAMQQLLEENSDILAEAIHGDMRKHRMEAMLEIIPTINECKHLIKNLDRLAKPKSAKAHYAINSMDKLIVRKDPKGVVLVIGAWNYPVYLLLDPVLGAIAAGNCVIIKPSEVSSHTAKVVTELIPKYLDSRFYRVVNGGAQETTALLEEPLDHIFYTGGGTVGKIIMAKAAQQLIPVTLELGGKSPTVVLPDAVNATTASRIAWGKFFNCGQTCVAPDYVLVQKDQVEEFTELVRNAIVKFYGKDAASSDSYSRIVNERQYDRLANMMQGVDPVTVHAVGENNREDLFIAPTVVAPVPAKGHPLMEDELFGPYLPIVPVDDVDHAIDIINMRDHPLALYVFGDNKKQVDKLIDNTRSGGVLVNDVIIHVAEHGISFGGVGPSGMGSYHGDNSFNTFVHERSVMFKPSGMEKVLAARYPPYTDDKVSLIRVLFAGLPAAIHAKFIAIFKFIVTLRRVFSS</sequence>
<dbReference type="PIRSF" id="PIRSF036492">
    <property type="entry name" value="ALDH"/>
    <property type="match status" value="1"/>
</dbReference>
<dbReference type="GO" id="GO:0004029">
    <property type="term" value="F:aldehyde dehydrogenase (NAD+) activity"/>
    <property type="evidence" value="ECO:0007669"/>
    <property type="project" value="TreeGrafter"/>
</dbReference>
<dbReference type="STRING" id="101127.A0A1X2G564"/>
<evidence type="ECO:0000256" key="4">
    <source>
        <dbReference type="PIRNR" id="PIRNR036492"/>
    </source>
</evidence>
<evidence type="ECO:0000256" key="7">
    <source>
        <dbReference type="RuleBase" id="RU003345"/>
    </source>
</evidence>
<name>A0A1X2G564_9FUNG</name>
<feature type="active site" evidence="5">
    <location>
        <position position="252"/>
    </location>
</feature>
<dbReference type="PANTHER" id="PTHR43570:SF16">
    <property type="entry name" value="ALDEHYDE DEHYDROGENASE TYPE III, ISOFORM Q"/>
    <property type="match status" value="1"/>
</dbReference>
<dbReference type="PROSITE" id="PS00687">
    <property type="entry name" value="ALDEHYDE_DEHYDR_GLU"/>
    <property type="match status" value="1"/>
</dbReference>
<accession>A0A1X2G564</accession>
<gene>
    <name evidence="9" type="ORF">DM01DRAFT_1340074</name>
</gene>
<dbReference type="OrthoDB" id="440325at2759"/>
<evidence type="ECO:0000259" key="8">
    <source>
        <dbReference type="Pfam" id="PF00171"/>
    </source>
</evidence>
<protein>
    <recommendedName>
        <fullName evidence="4">Aldehyde dehydrogenase</fullName>
    </recommendedName>
</protein>
<evidence type="ECO:0000256" key="6">
    <source>
        <dbReference type="PROSITE-ProRule" id="PRU10007"/>
    </source>
</evidence>
<keyword evidence="2 4" id="KW-0560">Oxidoreductase</keyword>
<dbReference type="Proteomes" id="UP000242146">
    <property type="component" value="Unassembled WGS sequence"/>
</dbReference>
<dbReference type="GO" id="GO:0006081">
    <property type="term" value="P:aldehyde metabolic process"/>
    <property type="evidence" value="ECO:0007669"/>
    <property type="project" value="InterPro"/>
</dbReference>
<evidence type="ECO:0000256" key="2">
    <source>
        <dbReference type="ARBA" id="ARBA00023002"/>
    </source>
</evidence>
<dbReference type="InterPro" id="IPR015590">
    <property type="entry name" value="Aldehyde_DH_dom"/>
</dbReference>
<dbReference type="GO" id="GO:0005737">
    <property type="term" value="C:cytoplasm"/>
    <property type="evidence" value="ECO:0007669"/>
    <property type="project" value="TreeGrafter"/>
</dbReference>
<feature type="active site" evidence="5 6">
    <location>
        <position position="218"/>
    </location>
</feature>
<evidence type="ECO:0000313" key="10">
    <source>
        <dbReference type="Proteomes" id="UP000242146"/>
    </source>
</evidence>
<evidence type="ECO:0000256" key="3">
    <source>
        <dbReference type="ARBA" id="ARBA00023027"/>
    </source>
</evidence>
<dbReference type="InterPro" id="IPR016160">
    <property type="entry name" value="Ald_DH_CS_CYS"/>
</dbReference>
<dbReference type="InterPro" id="IPR012394">
    <property type="entry name" value="Aldehyde_DH_NAD(P)"/>
</dbReference>
<comment type="similarity">
    <text evidence="1 4 7">Belongs to the aldehyde dehydrogenase family.</text>
</comment>
<reference evidence="9 10" key="1">
    <citation type="submission" date="2016-07" db="EMBL/GenBank/DDBJ databases">
        <title>Pervasive Adenine N6-methylation of Active Genes in Fungi.</title>
        <authorList>
            <consortium name="DOE Joint Genome Institute"/>
            <person name="Mondo S.J."/>
            <person name="Dannebaum R.O."/>
            <person name="Kuo R.C."/>
            <person name="Labutti K."/>
            <person name="Haridas S."/>
            <person name="Kuo A."/>
            <person name="Salamov A."/>
            <person name="Ahrendt S.R."/>
            <person name="Lipzen A."/>
            <person name="Sullivan W."/>
            <person name="Andreopoulos W.B."/>
            <person name="Clum A."/>
            <person name="Lindquist E."/>
            <person name="Daum C."/>
            <person name="Ramamoorthy G.K."/>
            <person name="Gryganskyi A."/>
            <person name="Culley D."/>
            <person name="Magnuson J.K."/>
            <person name="James T.Y."/>
            <person name="O'Malley M.A."/>
            <person name="Stajich J.E."/>
            <person name="Spatafora J.W."/>
            <person name="Visel A."/>
            <person name="Grigoriev I.V."/>
        </authorList>
    </citation>
    <scope>NUCLEOTIDE SEQUENCE [LARGE SCALE GENOMIC DNA]</scope>
    <source>
        <strain evidence="9 10">NRRL 3301</strain>
    </source>
</reference>
<dbReference type="InterPro" id="IPR016161">
    <property type="entry name" value="Ald_DH/histidinol_DH"/>
</dbReference>
<organism evidence="9 10">
    <name type="scientific">Hesseltinella vesiculosa</name>
    <dbReference type="NCBI Taxonomy" id="101127"/>
    <lineage>
        <taxon>Eukaryota</taxon>
        <taxon>Fungi</taxon>
        <taxon>Fungi incertae sedis</taxon>
        <taxon>Mucoromycota</taxon>
        <taxon>Mucoromycotina</taxon>
        <taxon>Mucoromycetes</taxon>
        <taxon>Mucorales</taxon>
        <taxon>Cunninghamellaceae</taxon>
        <taxon>Hesseltinella</taxon>
    </lineage>
</organism>
<dbReference type="InterPro" id="IPR016162">
    <property type="entry name" value="Ald_DH_N"/>
</dbReference>
<comment type="caution">
    <text evidence="9">The sequence shown here is derived from an EMBL/GenBank/DDBJ whole genome shotgun (WGS) entry which is preliminary data.</text>
</comment>
<keyword evidence="10" id="KW-1185">Reference proteome</keyword>
<dbReference type="FunFam" id="3.40.605.10:FF:000004">
    <property type="entry name" value="Aldehyde dehydrogenase"/>
    <property type="match status" value="1"/>
</dbReference>
<dbReference type="Gene3D" id="3.40.605.10">
    <property type="entry name" value="Aldehyde Dehydrogenase, Chain A, domain 1"/>
    <property type="match status" value="1"/>
</dbReference>
<dbReference type="PROSITE" id="PS00070">
    <property type="entry name" value="ALDEHYDE_DEHYDR_CYS"/>
    <property type="match status" value="1"/>
</dbReference>
<evidence type="ECO:0000256" key="5">
    <source>
        <dbReference type="PIRSR" id="PIRSR036492-1"/>
    </source>
</evidence>